<gene>
    <name evidence="2" type="ORF">WG901_14175</name>
</gene>
<dbReference type="Pfam" id="PF01842">
    <property type="entry name" value="ACT"/>
    <property type="match status" value="1"/>
</dbReference>
<dbReference type="SUPFAM" id="SSF55021">
    <property type="entry name" value="ACT-like"/>
    <property type="match status" value="2"/>
</dbReference>
<evidence type="ECO:0000313" key="3">
    <source>
        <dbReference type="Proteomes" id="UP001361239"/>
    </source>
</evidence>
<dbReference type="CDD" id="cd04869">
    <property type="entry name" value="ACT_GcvR_2"/>
    <property type="match status" value="1"/>
</dbReference>
<evidence type="ECO:0000313" key="2">
    <source>
        <dbReference type="EMBL" id="MEJ5977792.1"/>
    </source>
</evidence>
<dbReference type="PIRSF" id="PIRSF028103">
    <property type="entry name" value="GcvR"/>
    <property type="match status" value="1"/>
</dbReference>
<dbReference type="InterPro" id="IPR002912">
    <property type="entry name" value="ACT_dom"/>
</dbReference>
<evidence type="ECO:0000259" key="1">
    <source>
        <dbReference type="PROSITE" id="PS51671"/>
    </source>
</evidence>
<comment type="caution">
    <text evidence="2">The sequence shown here is derived from an EMBL/GenBank/DDBJ whole genome shotgun (WGS) entry which is preliminary data.</text>
</comment>
<dbReference type="Pfam" id="PF13740">
    <property type="entry name" value="ACT_6"/>
    <property type="match status" value="1"/>
</dbReference>
<keyword evidence="3" id="KW-1185">Reference proteome</keyword>
<proteinExistence type="predicted"/>
<protein>
    <submittedName>
        <fullName evidence="2">ACT domain-containing protein</fullName>
    </submittedName>
</protein>
<feature type="domain" description="ACT" evidence="1">
    <location>
        <begin position="91"/>
        <end position="174"/>
    </location>
</feature>
<organism evidence="2 3">
    <name type="scientific">Novosphingobium anseongense</name>
    <dbReference type="NCBI Taxonomy" id="3133436"/>
    <lineage>
        <taxon>Bacteria</taxon>
        <taxon>Pseudomonadati</taxon>
        <taxon>Pseudomonadota</taxon>
        <taxon>Alphaproteobacteria</taxon>
        <taxon>Sphingomonadales</taxon>
        <taxon>Sphingomonadaceae</taxon>
        <taxon>Novosphingobium</taxon>
    </lineage>
</organism>
<dbReference type="InterPro" id="IPR050990">
    <property type="entry name" value="UPF0237/GcvR_regulator"/>
</dbReference>
<dbReference type="Proteomes" id="UP001361239">
    <property type="component" value="Unassembled WGS sequence"/>
</dbReference>
<reference evidence="2 3" key="1">
    <citation type="submission" date="2024-03" db="EMBL/GenBank/DDBJ databases">
        <authorList>
            <person name="Jo J.-H."/>
        </authorList>
    </citation>
    <scope>NUCLEOTIDE SEQUENCE [LARGE SCALE GENOMIC DNA]</scope>
    <source>
        <strain evidence="2 3">PS1R-30</strain>
    </source>
</reference>
<sequence length="174" mass="17951">MKTSVILSAVGGDRPGLTQGLAEAVLSAGGNWLESQLSHLGGKYVGAILVELDAARTGELEAAVARLNAGGLHVAIVPTGGEVVVEGRPLWFELVGQDRPGIVHEVTAVLAGLGVNIEDFTTRTEIGSMSAERLFRATARLTVPAGTAPEAVQDALEAISGEIMVDFTIKPAEA</sequence>
<dbReference type="Gene3D" id="3.30.70.260">
    <property type="match status" value="2"/>
</dbReference>
<dbReference type="InterPro" id="IPR045865">
    <property type="entry name" value="ACT-like_dom_sf"/>
</dbReference>
<dbReference type="PANTHER" id="PTHR34875:SF6">
    <property type="entry name" value="UPF0237 PROTEIN MJ1558"/>
    <property type="match status" value="1"/>
</dbReference>
<dbReference type="InterPro" id="IPR016867">
    <property type="entry name" value="GcvR"/>
</dbReference>
<accession>A0ABU8RXH3</accession>
<name>A0ABU8RXH3_9SPHN</name>
<dbReference type="PROSITE" id="PS51671">
    <property type="entry name" value="ACT"/>
    <property type="match status" value="1"/>
</dbReference>
<dbReference type="PANTHER" id="PTHR34875">
    <property type="entry name" value="UPF0237 PROTEIN MJ1558"/>
    <property type="match status" value="1"/>
</dbReference>
<dbReference type="EMBL" id="JBBHJZ010000003">
    <property type="protein sequence ID" value="MEJ5977792.1"/>
    <property type="molecule type" value="Genomic_DNA"/>
</dbReference>
<dbReference type="RefSeq" id="WP_339587747.1">
    <property type="nucleotide sequence ID" value="NZ_JBBHJZ010000003.1"/>
</dbReference>